<dbReference type="EMBL" id="CP044543">
    <property type="protein sequence ID" value="QFI76662.1"/>
    <property type="molecule type" value="Genomic_DNA"/>
</dbReference>
<reference evidence="8" key="1">
    <citation type="submission" date="2019-10" db="EMBL/GenBank/DDBJ databases">
        <title>Complete Genome Sequence of Bradyrhizobium betae type strain PL7HG1T.</title>
        <authorList>
            <person name="Bromfield E.S.P."/>
            <person name="Cloutier S."/>
        </authorList>
    </citation>
    <scope>NUCLEOTIDE SEQUENCE [LARGE SCALE GENOMIC DNA]</scope>
    <source>
        <strain evidence="8">PL7HG1</strain>
    </source>
</reference>
<feature type="domain" description="Outer membrane protein beta-barrel" evidence="6">
    <location>
        <begin position="75"/>
        <end position="288"/>
    </location>
</feature>
<dbReference type="AlphaFoldDB" id="A0A5P6PE86"/>
<name>A0A5P6PE86_9BRAD</name>
<organism evidence="7 8">
    <name type="scientific">Bradyrhizobium betae</name>
    <dbReference type="NCBI Taxonomy" id="244734"/>
    <lineage>
        <taxon>Bacteria</taxon>
        <taxon>Pseudomonadati</taxon>
        <taxon>Pseudomonadota</taxon>
        <taxon>Alphaproteobacteria</taxon>
        <taxon>Hyphomicrobiales</taxon>
        <taxon>Nitrobacteraceae</taxon>
        <taxon>Bradyrhizobium</taxon>
    </lineage>
</organism>
<keyword evidence="4" id="KW-0998">Cell outer membrane</keyword>
<dbReference type="Gene3D" id="2.40.160.20">
    <property type="match status" value="1"/>
</dbReference>
<evidence type="ECO:0000256" key="1">
    <source>
        <dbReference type="ARBA" id="ARBA00004442"/>
    </source>
</evidence>
<evidence type="ECO:0000313" key="7">
    <source>
        <dbReference type="EMBL" id="QFI76662.1"/>
    </source>
</evidence>
<dbReference type="GO" id="GO:0009279">
    <property type="term" value="C:cell outer membrane"/>
    <property type="evidence" value="ECO:0007669"/>
    <property type="project" value="UniProtKB-SubCell"/>
</dbReference>
<dbReference type="InterPro" id="IPR027385">
    <property type="entry name" value="Beta-barrel_OMP"/>
</dbReference>
<dbReference type="InterPro" id="IPR051692">
    <property type="entry name" value="OMP-like"/>
</dbReference>
<keyword evidence="2" id="KW-0732">Signal</keyword>
<proteinExistence type="inferred from homology"/>
<evidence type="ECO:0000256" key="5">
    <source>
        <dbReference type="ARBA" id="ARBA00038306"/>
    </source>
</evidence>
<evidence type="ECO:0000259" key="6">
    <source>
        <dbReference type="Pfam" id="PF13505"/>
    </source>
</evidence>
<evidence type="ECO:0000256" key="2">
    <source>
        <dbReference type="ARBA" id="ARBA00022729"/>
    </source>
</evidence>
<accession>A0A5P6PE86</accession>
<dbReference type="Pfam" id="PF13505">
    <property type="entry name" value="OMP_b-brl"/>
    <property type="match status" value="1"/>
</dbReference>
<dbReference type="SUPFAM" id="SSF56925">
    <property type="entry name" value="OMPA-like"/>
    <property type="match status" value="1"/>
</dbReference>
<comment type="subcellular location">
    <subcellularLocation>
        <location evidence="1">Cell outer membrane</location>
    </subcellularLocation>
</comment>
<dbReference type="InterPro" id="IPR011250">
    <property type="entry name" value="OMP/PagP_B-barrel"/>
</dbReference>
<dbReference type="PANTHER" id="PTHR34001:SF3">
    <property type="entry name" value="BLL7405 PROTEIN"/>
    <property type="match status" value="1"/>
</dbReference>
<dbReference type="KEGG" id="bbet:F8237_32250"/>
<evidence type="ECO:0000256" key="3">
    <source>
        <dbReference type="ARBA" id="ARBA00023136"/>
    </source>
</evidence>
<comment type="similarity">
    <text evidence="5">Belongs to the Omp25/RopB family.</text>
</comment>
<dbReference type="PANTHER" id="PTHR34001">
    <property type="entry name" value="BLL7405 PROTEIN"/>
    <property type="match status" value="1"/>
</dbReference>
<dbReference type="OrthoDB" id="8219848at2"/>
<evidence type="ECO:0000313" key="8">
    <source>
        <dbReference type="Proteomes" id="UP000325641"/>
    </source>
</evidence>
<dbReference type="Proteomes" id="UP000325641">
    <property type="component" value="Chromosome"/>
</dbReference>
<protein>
    <submittedName>
        <fullName evidence="7">Porin family protein</fullName>
    </submittedName>
</protein>
<keyword evidence="3" id="KW-0472">Membrane</keyword>
<sequence length="288" mass="29787">MAELSRLLRAPISPDRAADRSKRKLDRAARFHPLPRSGGAQINGGGEVMRKELVLASALLLLATPAFAADIIAPAPVKAPVAAQIFSWTGFYIGAHGGGAWSKWTGIDPTDPTSTWSSVTASGGIVGGQIGGNYQVGNFVVGLEGTGAWSSVTLNAGGPFGGGGAGFNLSLKNDYIATVAGRFGVAFDRVLLYTKGGAAFTRDEYSANNGLAGPLAGSASGSFNRTGWLAGGGVEWMFMPNWSVRAEYNYLGFGAITEQPVTTGNLAATPANVKLNIQTGTVGVNYHF</sequence>
<evidence type="ECO:0000256" key="4">
    <source>
        <dbReference type="ARBA" id="ARBA00023237"/>
    </source>
</evidence>
<gene>
    <name evidence="7" type="ORF">F8237_32250</name>
</gene>